<dbReference type="AlphaFoldDB" id="A0A9P6GRI7"/>
<dbReference type="OrthoDB" id="10423002at2759"/>
<keyword evidence="2" id="KW-1185">Reference proteome</keyword>
<reference evidence="1" key="1">
    <citation type="journal article" date="2020" name="Mol. Plant Microbe Interact.">
        <title>Genome Sequence of the Biocontrol Agent Coniothyrium minitans strain Conio (IMI 134523).</title>
        <authorList>
            <person name="Patel D."/>
            <person name="Shittu T.A."/>
            <person name="Baroncelli R."/>
            <person name="Muthumeenakshi S."/>
            <person name="Osborne T.H."/>
            <person name="Janganan T.K."/>
            <person name="Sreenivasaprasad S."/>
        </authorList>
    </citation>
    <scope>NUCLEOTIDE SEQUENCE</scope>
    <source>
        <strain evidence="1">Conio</strain>
    </source>
</reference>
<sequence>MANPKPPFAPFTNNLATNPTSSATASLCLLALEIALLCYPSNSPKISQQSKNRLRTIRQAREAQALGLDPGLFVRLLASFRTEYQTHWSVWGPFARPPSRHFDGDDDEGGFVEDGKRRWESLVRFANEVVVGEWCVADAGLDAEAVKVVVQTVEMCRALGRGVHAVEWERVLGEVRRGWCGHWVQWASVDEGGRVEYGAWEGGSGPGLLDTTAKSLLVRLRLAPVALARFPRGPSSRSSDKLSLSPMMVGRMVLTRRTENGEEEMIERGVLAERLAGEYERVRSELRGGR</sequence>
<dbReference type="Proteomes" id="UP000756921">
    <property type="component" value="Unassembled WGS sequence"/>
</dbReference>
<accession>A0A9P6GRI7</accession>
<evidence type="ECO:0000313" key="2">
    <source>
        <dbReference type="Proteomes" id="UP000756921"/>
    </source>
</evidence>
<evidence type="ECO:0000313" key="1">
    <source>
        <dbReference type="EMBL" id="KAF9740552.1"/>
    </source>
</evidence>
<comment type="caution">
    <text evidence="1">The sequence shown here is derived from an EMBL/GenBank/DDBJ whole genome shotgun (WGS) entry which is preliminary data.</text>
</comment>
<dbReference type="EMBL" id="WJXW01000001">
    <property type="protein sequence ID" value="KAF9740552.1"/>
    <property type="molecule type" value="Genomic_DNA"/>
</dbReference>
<name>A0A9P6GRI7_9PLEO</name>
<gene>
    <name evidence="1" type="ORF">PMIN01_00091</name>
</gene>
<organism evidence="1 2">
    <name type="scientific">Paraphaeosphaeria minitans</name>
    <dbReference type="NCBI Taxonomy" id="565426"/>
    <lineage>
        <taxon>Eukaryota</taxon>
        <taxon>Fungi</taxon>
        <taxon>Dikarya</taxon>
        <taxon>Ascomycota</taxon>
        <taxon>Pezizomycotina</taxon>
        <taxon>Dothideomycetes</taxon>
        <taxon>Pleosporomycetidae</taxon>
        <taxon>Pleosporales</taxon>
        <taxon>Massarineae</taxon>
        <taxon>Didymosphaeriaceae</taxon>
        <taxon>Paraphaeosphaeria</taxon>
    </lineage>
</organism>
<proteinExistence type="predicted"/>
<protein>
    <submittedName>
        <fullName evidence="1">Uncharacterized protein</fullName>
    </submittedName>
</protein>